<gene>
    <name evidence="2" type="ORF">SAMN04487935_1883</name>
</gene>
<feature type="signal peptide" evidence="1">
    <location>
        <begin position="1"/>
        <end position="19"/>
    </location>
</feature>
<dbReference type="AlphaFoldDB" id="A0A1G8WNE0"/>
<keyword evidence="3" id="KW-1185">Reference proteome</keyword>
<evidence type="ECO:0000256" key="1">
    <source>
        <dbReference type="SAM" id="SignalP"/>
    </source>
</evidence>
<proteinExistence type="predicted"/>
<dbReference type="OrthoDB" id="883248at2"/>
<evidence type="ECO:0000313" key="3">
    <source>
        <dbReference type="Proteomes" id="UP000199580"/>
    </source>
</evidence>
<keyword evidence="1" id="KW-0732">Signal</keyword>
<evidence type="ECO:0008006" key="4">
    <source>
        <dbReference type="Google" id="ProtNLM"/>
    </source>
</evidence>
<accession>A0A1G8WNE0</accession>
<dbReference type="RefSeq" id="WP_091394233.1">
    <property type="nucleotide sequence ID" value="NZ_BKAI01000004.1"/>
</dbReference>
<organism evidence="2 3">
    <name type="scientific">Flavobacterium noncentrifugens</name>
    <dbReference type="NCBI Taxonomy" id="1128970"/>
    <lineage>
        <taxon>Bacteria</taxon>
        <taxon>Pseudomonadati</taxon>
        <taxon>Bacteroidota</taxon>
        <taxon>Flavobacteriia</taxon>
        <taxon>Flavobacteriales</taxon>
        <taxon>Flavobacteriaceae</taxon>
        <taxon>Flavobacterium</taxon>
    </lineage>
</organism>
<dbReference type="STRING" id="1128970.SAMN04487935_1883"/>
<reference evidence="2 3" key="1">
    <citation type="submission" date="2016-10" db="EMBL/GenBank/DDBJ databases">
        <authorList>
            <person name="de Groot N.N."/>
        </authorList>
    </citation>
    <scope>NUCLEOTIDE SEQUENCE [LARGE SCALE GENOMIC DNA]</scope>
    <source>
        <strain evidence="2 3">CGMCC 1.10076</strain>
    </source>
</reference>
<protein>
    <recommendedName>
        <fullName evidence="4">Outer membrane protein beta-barrel domain-containing protein</fullName>
    </recommendedName>
</protein>
<sequence length="194" mass="21926">MYKKLLAIILLAATFTMKAQETVSEYTQASVEKSVFSVQTGLVGVWANNELKLSNQFALQTEIGLELLSFEYAYTDETKYGAAPSVSVEPKWYYNLEKRVRKGRNIKGNSGNAFSVRINYISPNAFLISDIDNYKGVDQINIIPKWSIRRVYGKHFIFETGFGLGPVIPVGKYSKYANSDDVYVDLHARIGYCF</sequence>
<dbReference type="EMBL" id="FNEZ01000002">
    <property type="protein sequence ID" value="SDJ79603.1"/>
    <property type="molecule type" value="Genomic_DNA"/>
</dbReference>
<name>A0A1G8WNE0_9FLAO</name>
<evidence type="ECO:0000313" key="2">
    <source>
        <dbReference type="EMBL" id="SDJ79603.1"/>
    </source>
</evidence>
<feature type="chain" id="PRO_5011592037" description="Outer membrane protein beta-barrel domain-containing protein" evidence="1">
    <location>
        <begin position="20"/>
        <end position="194"/>
    </location>
</feature>
<dbReference type="Proteomes" id="UP000199580">
    <property type="component" value="Unassembled WGS sequence"/>
</dbReference>